<accession>A0A7R9BHL5</accession>
<dbReference type="SUPFAM" id="SSF51905">
    <property type="entry name" value="FAD/NAD(P)-binding domain"/>
    <property type="match status" value="1"/>
</dbReference>
<name>A0A7R9BHL5_9CRUS</name>
<gene>
    <name evidence="2" type="ORF">NMOB1V02_LOCUS1941</name>
</gene>
<dbReference type="Proteomes" id="UP000678499">
    <property type="component" value="Unassembled WGS sequence"/>
</dbReference>
<protein>
    <recommendedName>
        <fullName evidence="1">Amine oxidase domain-containing protein</fullName>
    </recommendedName>
</protein>
<feature type="domain" description="Amine oxidase" evidence="1">
    <location>
        <begin position="4"/>
        <end position="376"/>
    </location>
</feature>
<dbReference type="InterPro" id="IPR036188">
    <property type="entry name" value="FAD/NAD-bd_sf"/>
</dbReference>
<dbReference type="Gene3D" id="3.90.660.10">
    <property type="match status" value="1"/>
</dbReference>
<dbReference type="GO" id="GO:0046592">
    <property type="term" value="F:polyamine oxidase activity"/>
    <property type="evidence" value="ECO:0007669"/>
    <property type="project" value="TreeGrafter"/>
</dbReference>
<dbReference type="InterPro" id="IPR050281">
    <property type="entry name" value="Flavin_monoamine_oxidase"/>
</dbReference>
<dbReference type="PANTHER" id="PTHR10742:SF416">
    <property type="entry name" value="SPERMINE OXIDASE"/>
    <property type="match status" value="1"/>
</dbReference>
<sequence length="377" mass="42830">MILAQDRVGGRIWTVPDGDHVVELGAQWIHGEVGNSLFDFSSARGLIDTESVSYEAEGLFYTSSGEQLNNDIVDRAQAVIRKAYDQCSKFSREPEESWKEKLPSSVGAFFRKKFLEQFEIQNSLHEGLWNWLMLYEKIDNACDSMYELSALSWGEWSDCDGEWHVNLKNGYSSVITALLDSLKPGVHSLNDEHRPILRLREPVDSIHWMVDMDNATSESNPHYSLVEVHAASGKVYCATHVIVTVSLGVLKEHLDSWFKPDLPARMRLAIKSLGFGVIDKIFVTFPFAFWEKDCRGIHLVWTEPEEEGSTMADNWVRGITGFDPVIRQPCTLVCWLGGEEARFMETLSEEKIKEALVALLRKFCADLNVPDPVRILR</sequence>
<dbReference type="AlphaFoldDB" id="A0A7R9BHL5"/>
<dbReference type="EMBL" id="OA882239">
    <property type="protein sequence ID" value="CAD7274086.1"/>
    <property type="molecule type" value="Genomic_DNA"/>
</dbReference>
<dbReference type="PANTHER" id="PTHR10742">
    <property type="entry name" value="FLAVIN MONOAMINE OXIDASE"/>
    <property type="match status" value="1"/>
</dbReference>
<organism evidence="2">
    <name type="scientific">Notodromas monacha</name>
    <dbReference type="NCBI Taxonomy" id="399045"/>
    <lineage>
        <taxon>Eukaryota</taxon>
        <taxon>Metazoa</taxon>
        <taxon>Ecdysozoa</taxon>
        <taxon>Arthropoda</taxon>
        <taxon>Crustacea</taxon>
        <taxon>Oligostraca</taxon>
        <taxon>Ostracoda</taxon>
        <taxon>Podocopa</taxon>
        <taxon>Podocopida</taxon>
        <taxon>Cypridocopina</taxon>
        <taxon>Cypridoidea</taxon>
        <taxon>Cyprididae</taxon>
        <taxon>Notodromas</taxon>
    </lineage>
</organism>
<dbReference type="Gene3D" id="3.50.50.60">
    <property type="entry name" value="FAD/NAD(P)-binding domain"/>
    <property type="match status" value="1"/>
</dbReference>
<dbReference type="OrthoDB" id="5046242at2759"/>
<dbReference type="InterPro" id="IPR002937">
    <property type="entry name" value="Amino_oxidase"/>
</dbReference>
<dbReference type="Pfam" id="PF01593">
    <property type="entry name" value="Amino_oxidase"/>
    <property type="match status" value="1"/>
</dbReference>
<evidence type="ECO:0000313" key="3">
    <source>
        <dbReference type="Proteomes" id="UP000678499"/>
    </source>
</evidence>
<keyword evidence="3" id="KW-1185">Reference proteome</keyword>
<evidence type="ECO:0000313" key="2">
    <source>
        <dbReference type="EMBL" id="CAD7274086.1"/>
    </source>
</evidence>
<reference evidence="2" key="1">
    <citation type="submission" date="2020-11" db="EMBL/GenBank/DDBJ databases">
        <authorList>
            <person name="Tran Van P."/>
        </authorList>
    </citation>
    <scope>NUCLEOTIDE SEQUENCE</scope>
</reference>
<dbReference type="EMBL" id="CAJPEX010000202">
    <property type="protein sequence ID" value="CAG0914238.1"/>
    <property type="molecule type" value="Genomic_DNA"/>
</dbReference>
<dbReference type="SUPFAM" id="SSF54373">
    <property type="entry name" value="FAD-linked reductases, C-terminal domain"/>
    <property type="match status" value="1"/>
</dbReference>
<proteinExistence type="predicted"/>
<evidence type="ECO:0000259" key="1">
    <source>
        <dbReference type="Pfam" id="PF01593"/>
    </source>
</evidence>